<dbReference type="Gene3D" id="1.10.10.10">
    <property type="entry name" value="Winged helix-like DNA-binding domain superfamily/Winged helix DNA-binding domain"/>
    <property type="match status" value="1"/>
</dbReference>
<organism evidence="2 3">
    <name type="scientific">Pseudoalteromonas qingdaonensis</name>
    <dbReference type="NCBI Taxonomy" id="3131913"/>
    <lineage>
        <taxon>Bacteria</taxon>
        <taxon>Pseudomonadati</taxon>
        <taxon>Pseudomonadota</taxon>
        <taxon>Gammaproteobacteria</taxon>
        <taxon>Alteromonadales</taxon>
        <taxon>Pseudoalteromonadaceae</taxon>
        <taxon>Pseudoalteromonas</taxon>
    </lineage>
</organism>
<dbReference type="InterPro" id="IPR000944">
    <property type="entry name" value="Tscrpt_reg_Rrf2"/>
</dbReference>
<dbReference type="EMBL" id="JBCGCU010000014">
    <property type="protein sequence ID" value="MEM0516144.1"/>
    <property type="molecule type" value="Genomic_DNA"/>
</dbReference>
<dbReference type="Pfam" id="PF02082">
    <property type="entry name" value="Rrf2"/>
    <property type="match status" value="1"/>
</dbReference>
<reference evidence="2 3" key="1">
    <citation type="submission" date="2024-03" db="EMBL/GenBank/DDBJ databases">
        <title>Pseudoalteromonas qingdaonensis sp. nov., isolated from the intestines of marine benthic organisms.</title>
        <authorList>
            <person name="Lin X."/>
            <person name="Fang S."/>
            <person name="Hu X."/>
        </authorList>
    </citation>
    <scope>NUCLEOTIDE SEQUENCE [LARGE SCALE GENOMIC DNA]</scope>
    <source>
        <strain evidence="2 3">YIC-827</strain>
    </source>
</reference>
<dbReference type="Proteomes" id="UP001447008">
    <property type="component" value="Unassembled WGS sequence"/>
</dbReference>
<dbReference type="InterPro" id="IPR036388">
    <property type="entry name" value="WH-like_DNA-bd_sf"/>
</dbReference>
<keyword evidence="3" id="KW-1185">Reference proteome</keyword>
<name>A0ABU9MY11_9GAMM</name>
<proteinExistence type="predicted"/>
<evidence type="ECO:0000313" key="3">
    <source>
        <dbReference type="Proteomes" id="UP001447008"/>
    </source>
</evidence>
<dbReference type="RefSeq" id="WP_342679391.1">
    <property type="nucleotide sequence ID" value="NZ_JBCGCU010000014.1"/>
</dbReference>
<protein>
    <submittedName>
        <fullName evidence="2">Rrf2 family transcriptional regulator</fullName>
    </submittedName>
</protein>
<dbReference type="PANTHER" id="PTHR33221">
    <property type="entry name" value="WINGED HELIX-TURN-HELIX TRANSCRIPTIONAL REGULATOR, RRF2 FAMILY"/>
    <property type="match status" value="1"/>
</dbReference>
<dbReference type="PANTHER" id="PTHR33221:SF4">
    <property type="entry name" value="HTH-TYPE TRANSCRIPTIONAL REPRESSOR NSRR"/>
    <property type="match status" value="1"/>
</dbReference>
<dbReference type="InterPro" id="IPR036390">
    <property type="entry name" value="WH_DNA-bd_sf"/>
</dbReference>
<evidence type="ECO:0000313" key="2">
    <source>
        <dbReference type="EMBL" id="MEM0516144.1"/>
    </source>
</evidence>
<dbReference type="SUPFAM" id="SSF46785">
    <property type="entry name" value="Winged helix' DNA-binding domain"/>
    <property type="match status" value="1"/>
</dbReference>
<gene>
    <name evidence="2" type="ORF">WCN91_12085</name>
</gene>
<keyword evidence="1" id="KW-0238">DNA-binding</keyword>
<sequence>MNISRFTDYSLRTLIYAALHQGETVTIKAVADKYQISKNHLMKVVQVLSNKDYLTATRGKNGGIRLSRDPAQINIGELVRLHEQDSTLVECFGTDNHCVISPACQLKGILAQAMECFFAHLDNFTLADLVNSNTDSELKQLLQISEPPKF</sequence>
<dbReference type="PROSITE" id="PS51197">
    <property type="entry name" value="HTH_RRF2_2"/>
    <property type="match status" value="1"/>
</dbReference>
<evidence type="ECO:0000256" key="1">
    <source>
        <dbReference type="ARBA" id="ARBA00023125"/>
    </source>
</evidence>
<dbReference type="NCBIfam" id="TIGR00738">
    <property type="entry name" value="rrf2_super"/>
    <property type="match status" value="1"/>
</dbReference>
<accession>A0ABU9MY11</accession>
<comment type="caution">
    <text evidence="2">The sequence shown here is derived from an EMBL/GenBank/DDBJ whole genome shotgun (WGS) entry which is preliminary data.</text>
</comment>